<dbReference type="AlphaFoldDB" id="A0A1Q2KWU9"/>
<name>A0A1Q2KWU9_9BACL</name>
<accession>A0A1Q2KWU9</accession>
<dbReference type="SUPFAM" id="SSF56524">
    <property type="entry name" value="Oxidoreductase molybdopterin-binding domain"/>
    <property type="match status" value="1"/>
</dbReference>
<feature type="region of interest" description="Disordered" evidence="1">
    <location>
        <begin position="203"/>
        <end position="222"/>
    </location>
</feature>
<evidence type="ECO:0000256" key="1">
    <source>
        <dbReference type="SAM" id="MobiDB-lite"/>
    </source>
</evidence>
<evidence type="ECO:0000313" key="3">
    <source>
        <dbReference type="EMBL" id="AQQ52623.1"/>
    </source>
</evidence>
<dbReference type="EMBL" id="CP019640">
    <property type="protein sequence ID" value="AQQ52623.1"/>
    <property type="molecule type" value="Genomic_DNA"/>
</dbReference>
<keyword evidence="4" id="KW-1185">Reference proteome</keyword>
<dbReference type="PANTHER" id="PTHR43032:SF4">
    <property type="entry name" value="OXIDOREDUCTASE MOLYBDOPTERIN-BINDING DOMAIN-CONTAINING PROTEIN"/>
    <property type="match status" value="1"/>
</dbReference>
<dbReference type="KEGG" id="pmar:B0X71_05600"/>
<dbReference type="Pfam" id="PF00174">
    <property type="entry name" value="Oxidored_molyb"/>
    <property type="match status" value="1"/>
</dbReference>
<protein>
    <submittedName>
        <fullName evidence="3">Sulfite oxidase-like oxidoreductase</fullName>
    </submittedName>
</protein>
<proteinExistence type="predicted"/>
<evidence type="ECO:0000259" key="2">
    <source>
        <dbReference type="Pfam" id="PF00174"/>
    </source>
</evidence>
<dbReference type="InterPro" id="IPR000572">
    <property type="entry name" value="OxRdtase_Mopterin-bd_dom"/>
</dbReference>
<dbReference type="Proteomes" id="UP000188184">
    <property type="component" value="Chromosome"/>
</dbReference>
<reference evidence="3 4" key="1">
    <citation type="submission" date="2017-02" db="EMBL/GenBank/DDBJ databases">
        <title>The complete genomic sequence of a novel cold adapted crude oil-degrading bacterium Planococcus qaidamina Y42.</title>
        <authorList>
            <person name="Yang R."/>
        </authorList>
    </citation>
    <scope>NUCLEOTIDE SEQUENCE [LARGE SCALE GENOMIC DNA]</scope>
    <source>
        <strain evidence="3 4">Y42</strain>
    </source>
</reference>
<feature type="domain" description="Oxidoreductase molybdopterin-binding" evidence="2">
    <location>
        <begin position="41"/>
        <end position="187"/>
    </location>
</feature>
<dbReference type="PANTHER" id="PTHR43032">
    <property type="entry name" value="PROTEIN-METHIONINE-SULFOXIDE REDUCTASE"/>
    <property type="match status" value="1"/>
</dbReference>
<sequence length="222" mass="25665">MKLNKAERIKRTRVPVTDPALGDRLPPGQVLTERFPVLHEGDVPEYDLNTWTLKVWGHGGEEIILSYEDILGMPQTTVTRDIHCVTRWSRFDNTFTGVKFQDLLKEIGVTPTSEYLMLHGDYDYTANVALSDLDCEDVLLAHSLDGEPLTAKHGFPLRFVVPHLYFWKSVKWIRGIEFIGENQPGFWEQNGFHINGDPFKEERFSGEDLDIPEDEWEKKEFD</sequence>
<dbReference type="InterPro" id="IPR036374">
    <property type="entry name" value="OxRdtase_Mopterin-bd_sf"/>
</dbReference>
<dbReference type="Gene3D" id="3.90.420.10">
    <property type="entry name" value="Oxidoreductase, molybdopterin-binding domain"/>
    <property type="match status" value="1"/>
</dbReference>
<gene>
    <name evidence="3" type="ORF">B0X71_05600</name>
</gene>
<organism evidence="3 4">
    <name type="scientific">Planococcus lenghuensis</name>
    <dbReference type="NCBI Taxonomy" id="2213202"/>
    <lineage>
        <taxon>Bacteria</taxon>
        <taxon>Bacillati</taxon>
        <taxon>Bacillota</taxon>
        <taxon>Bacilli</taxon>
        <taxon>Bacillales</taxon>
        <taxon>Caryophanaceae</taxon>
        <taxon>Planococcus</taxon>
    </lineage>
</organism>
<dbReference type="CDD" id="cd02109">
    <property type="entry name" value="arch_bact_SO_family_Moco"/>
    <property type="match status" value="1"/>
</dbReference>
<evidence type="ECO:0000313" key="4">
    <source>
        <dbReference type="Proteomes" id="UP000188184"/>
    </source>
</evidence>